<dbReference type="EMBL" id="FOND01000001">
    <property type="protein sequence ID" value="SFD96779.1"/>
    <property type="molecule type" value="Genomic_DNA"/>
</dbReference>
<feature type="signal peptide" evidence="2">
    <location>
        <begin position="1"/>
        <end position="21"/>
    </location>
</feature>
<proteinExistence type="predicted"/>
<keyword evidence="2" id="KW-0732">Signal</keyword>
<keyword evidence="4" id="KW-1185">Reference proteome</keyword>
<keyword evidence="1" id="KW-0812">Transmembrane</keyword>
<dbReference type="OrthoDB" id="3210682at2"/>
<organism evidence="3 4">
    <name type="scientific">Blastococcus tunisiensis</name>
    <dbReference type="NCBI Taxonomy" id="1798228"/>
    <lineage>
        <taxon>Bacteria</taxon>
        <taxon>Bacillati</taxon>
        <taxon>Actinomycetota</taxon>
        <taxon>Actinomycetes</taxon>
        <taxon>Geodermatophilales</taxon>
        <taxon>Geodermatophilaceae</taxon>
        <taxon>Blastococcus</taxon>
    </lineage>
</organism>
<keyword evidence="1" id="KW-0472">Membrane</keyword>
<feature type="chain" id="PRO_5011612183" description="LysM domain-containing protein" evidence="2">
    <location>
        <begin position="22"/>
        <end position="250"/>
    </location>
</feature>
<protein>
    <recommendedName>
        <fullName evidence="5">LysM domain-containing protein</fullName>
    </recommendedName>
</protein>
<dbReference type="AlphaFoldDB" id="A0A1I1WP31"/>
<dbReference type="PROSITE" id="PS51318">
    <property type="entry name" value="TAT"/>
    <property type="match status" value="1"/>
</dbReference>
<dbReference type="Proteomes" id="UP000198589">
    <property type="component" value="Unassembled WGS sequence"/>
</dbReference>
<evidence type="ECO:0008006" key="5">
    <source>
        <dbReference type="Google" id="ProtNLM"/>
    </source>
</evidence>
<dbReference type="InterPro" id="IPR036779">
    <property type="entry name" value="LysM_dom_sf"/>
</dbReference>
<dbReference type="Gene3D" id="3.10.350.10">
    <property type="entry name" value="LysM domain"/>
    <property type="match status" value="1"/>
</dbReference>
<keyword evidence="1" id="KW-1133">Transmembrane helix</keyword>
<evidence type="ECO:0000313" key="3">
    <source>
        <dbReference type="EMBL" id="SFD96779.1"/>
    </source>
</evidence>
<dbReference type="InterPro" id="IPR006311">
    <property type="entry name" value="TAT_signal"/>
</dbReference>
<dbReference type="STRING" id="1798228.SAMN05216574_101470"/>
<evidence type="ECO:0000256" key="1">
    <source>
        <dbReference type="SAM" id="Phobius"/>
    </source>
</evidence>
<accession>A0A1I1WP31</accession>
<gene>
    <name evidence="3" type="ORF">SAMN05216574_101470</name>
</gene>
<feature type="transmembrane region" description="Helical" evidence="1">
    <location>
        <begin position="48"/>
        <end position="81"/>
    </location>
</feature>
<evidence type="ECO:0000256" key="2">
    <source>
        <dbReference type="SAM" id="SignalP"/>
    </source>
</evidence>
<reference evidence="4" key="1">
    <citation type="submission" date="2016-10" db="EMBL/GenBank/DDBJ databases">
        <authorList>
            <person name="Varghese N."/>
            <person name="Submissions S."/>
        </authorList>
    </citation>
    <scope>NUCLEOTIDE SEQUENCE [LARGE SCALE GENOMIC DNA]</scope>
    <source>
        <strain evidence="4">DSM 46838</strain>
    </source>
</reference>
<dbReference type="RefSeq" id="WP_092195120.1">
    <property type="nucleotide sequence ID" value="NZ_FOND01000001.1"/>
</dbReference>
<feature type="transmembrane region" description="Helical" evidence="1">
    <location>
        <begin position="102"/>
        <end position="123"/>
    </location>
</feature>
<evidence type="ECO:0000313" key="4">
    <source>
        <dbReference type="Proteomes" id="UP000198589"/>
    </source>
</evidence>
<sequence>MSVRRLLLTAAAMGLLATALAALTPTSGELVDALAAPQRTVDTQGPDALVAAAAALLAWAVWVWGALGLALTAASALPGLLGAAARLSTRAVLPAGARRSAGLLLGLGLGMAGPVTGVGLPLAPLPAAAASGDGVPDWPAAGVPAPGRAPTTVPDRPAVGLPAVAPTSTAVPDWPAGPPAAPAHGAHVVAPGDCLWHITAARLLERTGAPPTDAETARSVHAWWTANADVIGPDPDLLLPGQILRPPEGP</sequence>
<name>A0A1I1WP31_9ACTN</name>